<dbReference type="Proteomes" id="UP000269198">
    <property type="component" value="Unassembled WGS sequence"/>
</dbReference>
<dbReference type="OrthoDB" id="3212792at2"/>
<gene>
    <name evidence="1" type="ORF">EFW17_10675</name>
</gene>
<keyword evidence="2" id="KW-1185">Reference proteome</keyword>
<dbReference type="CDD" id="cd00448">
    <property type="entry name" value="YjgF_YER057c_UK114_family"/>
    <property type="match status" value="1"/>
</dbReference>
<dbReference type="SUPFAM" id="SSF55298">
    <property type="entry name" value="YjgF-like"/>
    <property type="match status" value="1"/>
</dbReference>
<reference evidence="1 2" key="1">
    <citation type="submission" date="2018-11" db="EMBL/GenBank/DDBJ databases">
        <title>The genome draft of YIM 96095.</title>
        <authorList>
            <person name="Tang S.-K."/>
            <person name="Chunyu W.-X."/>
            <person name="Feng Y.-Z."/>
        </authorList>
    </citation>
    <scope>NUCLEOTIDE SEQUENCE [LARGE SCALE GENOMIC DNA]</scope>
    <source>
        <strain evidence="1 2">YIM 96095</strain>
    </source>
</reference>
<organism evidence="1 2">
    <name type="scientific">Halostreptopolyspora alba</name>
    <dbReference type="NCBI Taxonomy" id="2487137"/>
    <lineage>
        <taxon>Bacteria</taxon>
        <taxon>Bacillati</taxon>
        <taxon>Actinomycetota</taxon>
        <taxon>Actinomycetes</taxon>
        <taxon>Streptosporangiales</taxon>
        <taxon>Nocardiopsidaceae</taxon>
        <taxon>Halostreptopolyspora</taxon>
    </lineage>
</organism>
<accession>A0A3N0EA93</accession>
<dbReference type="PANTHER" id="PTHR43857:SF1">
    <property type="entry name" value="YJGH FAMILY PROTEIN"/>
    <property type="match status" value="1"/>
</dbReference>
<comment type="caution">
    <text evidence="1">The sequence shown here is derived from an EMBL/GenBank/DDBJ whole genome shotgun (WGS) entry which is preliminary data.</text>
</comment>
<evidence type="ECO:0000313" key="1">
    <source>
        <dbReference type="EMBL" id="RNL84758.1"/>
    </source>
</evidence>
<dbReference type="AlphaFoldDB" id="A0A3N0EA93"/>
<dbReference type="PANTHER" id="PTHR43857">
    <property type="entry name" value="BLR7761 PROTEIN"/>
    <property type="match status" value="1"/>
</dbReference>
<name>A0A3N0EA93_9ACTN</name>
<sequence>MTKSHRDAVLVDGPLIFVAGQTPDSADGGVAAGDAVEQVRQVFRNVEVALAEYGADLRHLAKLTYYLRHNTDLEAIDEVIPEFLVHDPRPVATVVEVSGFVDARHLVQLDGVARLPRGDRSIWVT</sequence>
<dbReference type="Gene3D" id="3.30.1330.40">
    <property type="entry name" value="RutC-like"/>
    <property type="match status" value="1"/>
</dbReference>
<dbReference type="InterPro" id="IPR035959">
    <property type="entry name" value="RutC-like_sf"/>
</dbReference>
<dbReference type="RefSeq" id="WP_123201198.1">
    <property type="nucleotide sequence ID" value="NZ_RJMB01000009.1"/>
</dbReference>
<dbReference type="EMBL" id="RJMB01000009">
    <property type="protein sequence ID" value="RNL84758.1"/>
    <property type="molecule type" value="Genomic_DNA"/>
</dbReference>
<protein>
    <submittedName>
        <fullName evidence="1">RidA family protein</fullName>
    </submittedName>
</protein>
<dbReference type="Pfam" id="PF01042">
    <property type="entry name" value="Ribonuc_L-PSP"/>
    <property type="match status" value="1"/>
</dbReference>
<proteinExistence type="predicted"/>
<dbReference type="InterPro" id="IPR006175">
    <property type="entry name" value="YjgF/YER057c/UK114"/>
</dbReference>
<evidence type="ECO:0000313" key="2">
    <source>
        <dbReference type="Proteomes" id="UP000269198"/>
    </source>
</evidence>